<dbReference type="GO" id="GO:0017000">
    <property type="term" value="P:antibiotic biosynthetic process"/>
    <property type="evidence" value="ECO:0007669"/>
    <property type="project" value="UniProtKB-KW"/>
</dbReference>
<dbReference type="PANTHER" id="PTHR45527">
    <property type="entry name" value="NONRIBOSOMAL PEPTIDE SYNTHETASE"/>
    <property type="match status" value="1"/>
</dbReference>
<evidence type="ECO:0000256" key="5">
    <source>
        <dbReference type="ARBA" id="ARBA00022737"/>
    </source>
</evidence>
<dbReference type="CDD" id="cd19543">
    <property type="entry name" value="DCL_NRPS"/>
    <property type="match status" value="2"/>
</dbReference>
<comment type="cofactor">
    <cofactor evidence="1">
        <name>pantetheine 4'-phosphate</name>
        <dbReference type="ChEBI" id="CHEBI:47942"/>
    </cofactor>
</comment>
<dbReference type="GO" id="GO:0008610">
    <property type="term" value="P:lipid biosynthetic process"/>
    <property type="evidence" value="ECO:0007669"/>
    <property type="project" value="UniProtKB-ARBA"/>
</dbReference>
<dbReference type="UniPathway" id="UPA00011"/>
<proteinExistence type="inferred from homology"/>
<dbReference type="GO" id="GO:0031177">
    <property type="term" value="F:phosphopantetheine binding"/>
    <property type="evidence" value="ECO:0007669"/>
    <property type="project" value="InterPro"/>
</dbReference>
<organism evidence="8 9">
    <name type="scientific">Mycobacteroides saopaulense</name>
    <dbReference type="NCBI Taxonomy" id="1578165"/>
    <lineage>
        <taxon>Bacteria</taxon>
        <taxon>Bacillati</taxon>
        <taxon>Actinomycetota</taxon>
        <taxon>Actinomycetes</taxon>
        <taxon>Mycobacteriales</taxon>
        <taxon>Mycobacteriaceae</taxon>
        <taxon>Mycobacteroides</taxon>
    </lineage>
</organism>
<dbReference type="PROSITE" id="PS00012">
    <property type="entry name" value="PHOSPHOPANTETHEINE"/>
    <property type="match status" value="5"/>
</dbReference>
<dbReference type="FunFam" id="3.40.50.12780:FF:000012">
    <property type="entry name" value="Non-ribosomal peptide synthetase"/>
    <property type="match status" value="5"/>
</dbReference>
<dbReference type="Gene3D" id="3.40.50.12780">
    <property type="entry name" value="N-terminal domain of ligase-like"/>
    <property type="match status" value="4"/>
</dbReference>
<dbReference type="FunFam" id="3.30.559.10:FF:000012">
    <property type="entry name" value="Non-ribosomal peptide synthetase"/>
    <property type="match status" value="2"/>
</dbReference>
<dbReference type="Pfam" id="PF13193">
    <property type="entry name" value="AMP-binding_C"/>
    <property type="match status" value="5"/>
</dbReference>
<keyword evidence="5" id="KW-0677">Repeat</keyword>
<dbReference type="InterPro" id="IPR020845">
    <property type="entry name" value="AMP-binding_CS"/>
</dbReference>
<feature type="domain" description="Carrier" evidence="7">
    <location>
        <begin position="634"/>
        <end position="709"/>
    </location>
</feature>
<evidence type="ECO:0000259" key="7">
    <source>
        <dbReference type="PROSITE" id="PS50075"/>
    </source>
</evidence>
<dbReference type="GO" id="GO:0043041">
    <property type="term" value="P:amino acid activation for nonribosomal peptide biosynthetic process"/>
    <property type="evidence" value="ECO:0007669"/>
    <property type="project" value="TreeGrafter"/>
</dbReference>
<feature type="non-terminal residue" evidence="8">
    <location>
        <position position="1"/>
    </location>
</feature>
<dbReference type="CDD" id="cd19540">
    <property type="entry name" value="LCL_NRPS-like"/>
    <property type="match status" value="3"/>
</dbReference>
<dbReference type="EMBL" id="MVII01000050">
    <property type="protein sequence ID" value="ORB48191.1"/>
    <property type="molecule type" value="Genomic_DNA"/>
</dbReference>
<dbReference type="InterPro" id="IPR042099">
    <property type="entry name" value="ANL_N_sf"/>
</dbReference>
<protein>
    <submittedName>
        <fullName evidence="8">Non-ribosomal peptide synthetase</fullName>
    </submittedName>
</protein>
<comment type="caution">
    <text evidence="8">The sequence shown here is derived from an EMBL/GenBank/DDBJ whole genome shotgun (WGS) entry which is preliminary data.</text>
</comment>
<dbReference type="InterPro" id="IPR020806">
    <property type="entry name" value="PKS_PP-bd"/>
</dbReference>
<evidence type="ECO:0000313" key="9">
    <source>
        <dbReference type="Proteomes" id="UP000192434"/>
    </source>
</evidence>
<dbReference type="Gene3D" id="2.30.38.10">
    <property type="entry name" value="Luciferase, Domain 3"/>
    <property type="match status" value="1"/>
</dbReference>
<dbReference type="InterPro" id="IPR001242">
    <property type="entry name" value="Condensation_dom"/>
</dbReference>
<keyword evidence="6" id="KW-0045">Antibiotic biosynthesis</keyword>
<dbReference type="Pfam" id="PF00668">
    <property type="entry name" value="Condensation"/>
    <property type="match status" value="8"/>
</dbReference>
<dbReference type="InterPro" id="IPR006162">
    <property type="entry name" value="Ppantetheine_attach_site"/>
</dbReference>
<dbReference type="SUPFAM" id="SSF52777">
    <property type="entry name" value="CoA-dependent acyltransferases"/>
    <property type="match status" value="15"/>
</dbReference>
<sequence length="6281" mass="672312">LQNTHNDTLEHQHLALSDIHRITGQDRLFDTLMVFENYPIDATTRLEVDGLTVTEFDFRESNHYPLAVQALPGPELGLRVEYDSEVFGPGAVAALFERMTAVLSAMIATPENPVASIDLLDEAARSHLDAWSNRTSLAEPDVARSIPVLFADQVIRTPDAPAVTVDGSSMTYRELDEAATRFAHVLSAAGAGPGEVVALLFSRSAEAIVAILAVLKTGAAYLPVDPALPAARIEFMVADANPILAVTTADRRSRLDRPGLTVVDINAPTIEAQPSATLPGPAPDDIAYIIYTSGTTGVPKGVAIAHRNVPGLFGVLGKSVPSGPGQVWTQWHSYSFDVSVWEIFGALLHGAELLVVPETIAASPDEFHELLMARRVSVLSQTPSAAGMIAPEGLESMALVVAGEACPPELVDRWARGRMMINAYGPTEATVYATMSTPLAAGSPVSIGVPSPGSALFVLDGWLRPVQPGVVGELYVAGRGVGIGYWRRGGLTSSRFVACPFGGPGARMYRTGDLVRWDADGQLQYLGRADEQVKIRGYRVELGEIQAALAALDGVTQAVVIAREDGPGTPRLVGYVTGTVDPGWIRTQLAERLPGYMVPATVMVIDAVPLTVNGKLDRRALPAPDYVDAGHYRAPGNPVEQILADVYARVLGRERVGVDDSFFDLGGDSLSAMRLIAAINTSLNTGITVRSLFDAPTVAQLADRAGGEDARLEPLAAAERPDMVPLSFAQSRLWFLDQLQGPSPIYNMTAAFRIDGALDAAALAAAFGDVVARHESLRTVFAAPEGIPHQVVLDPGSVEMGWDVIDATEWTVRQLQQAMDIFSRKAFDLSSEIPLRAALFRVSEVEHALVAVVHHIAADGWSITPLVTDLGVAYASRCAGRAPGWADLKVQYADYALWQRAQFGDLRDDESRIARQLAFWEEALADMPERIALPTDRPYPLTADQHGATIAVDWPVELQQQVARFAGEYHATSFMVVQAALAILLSKLSTSSDVAVGFPIAGRRDPGLDDLVGFFVNTLVLRIDLSGDPTVAEVMTQVRARSLAAFDNQDVPFEVLVERVNPTRSLVHHPLVQVALAWQNFAGHDVNDAAAGVRLGDLRVTQMPVKTQTARMDVNFSLAERRAQNGAPAGIGGTVEYRTDVFDAGTIDMLIARLQRVLTAMTADPEVRLSAVDLLDDGELARLAMLGNHGMLRQPPARRVSVPALFAEQVARVPDAIAVTCGERVWTYRELDHAANRLAYLLVEQGSGPGQCVALLFNRSAEAIVAILAVLKTGAAYLPIDPAVPETRLNFTLADAGPVAVVTTAELGDRLVGCGVAVVDVGDIEAPWTEPRPDTVLPMPGADDIAYLIYTSGTTGAPKGVALSHHNVTQLLASLDAGLPRPGVWSQSHSLAFDVSVWEIFGALLCGGRVVVVPEEVTSAPDEFHALLARERVSVITQTPSAVRVLPQEGLESAALVVVGEACPTEVVDQWAPGRVMINAYGPTETTMCVAISAPLTAGQGVPIGAPVSGAALFVLDEWLRPVPAGVIGELYVAGAGVGYGYVGRTSLTSARFVACPFGNPGDRMYRTGDLACWGPDGQLQYLGRADEQVKIRGHRIELAEVQGALAGLDGVGQAVVIAREDRPGDRRLVGYVTGAADCGELRAAMSERLPAYMVPAAVVRLNALPLTVNGKLDTRALPAPDYRDDGRYRAPADAVEEVLADIYAQVLGLDRVGVDDSFFDLGGDSILSMQVVARARVAGLVCRPRDIFVEQSVARLARVVDVAEARRGPADEGLGPVQATPIMEWLRGIDGPIGEFNQAVLVQAPTGAVVRDAIVMVQALLDRHVVLRLRAEDDGAGGWLLTVPESGEVNAAECLQTVDVLTEETLTAARSRLDPAHGAMLSALWETSTNRLALIVHHLAIDGVSWRILLEDINFAWAQHRRGQAIALPAVGTSLQRWAALLAEHAYRPEVVGQAQRWREVTEADAVLPSARPDVDTYHSAGRLSVSLDAETTAMLLGEASAAFHAGPQDILLIALGLAMAEFSGRRGTPIGIDVEGHGRHEDLAAEVDLSRTVGWFTTKYPVSLTLEGMPWSQVIAGDGALGPVIKNAKEQLRAQPEGLTYGLLKYLNSEVDLEMADPTVAFNYLGRLGGMAAESPGDLWRIPGDGLEAIATASVIAMPLTHTVTLNTGAVETDSGLQLQANWTWAASVLDHEQAGRLSQLWFDALTGICAHVRHGGGGLTPSDIAPARLSQSQIDELQRQYQIADVLPLTALQQGLIFHSGADDGADEDLYVVQLDITIDGALEPDRLRDAVQTVADRHPHLAARFYGHFEQPVQVIPADPAAGWQYIELDGGESEDQIQWLCGAERAAVCDLASPQAFRVALIRTAPDRYRFVLTNHHIVLDGWSLPILLQEIFASYRGQWLPAATPYRSFVTWLAERDLAAAHAAWGEVLAGLTSPTLLGPPQKSELGRRGTRAHRISAQTTRALGDLARAQRTTVNTVLQGAWALLLTSLTGQQDVVFGSVVSGRPADVVGAESMVGLLINTVPVRADITAATTTVDLLGQLKDAQAKTLEHQHVSLSDIHRMMDQDRLFDTLFVFENYPVDTEALSGIDGFTVSKIISHESTDYPLTMQAIPGDELRLRIEYDTAVFDACGIETLVKRIEAVLMAMTADPRRPLSTVEVLDETERDRLQRWGNRGVLTRLPATRSIPELFAAQVARAPESVALVCGERSLTYQGLDEETNRLAHLLVGYGVGPGARVALMFPRSAEAVVAILAVLKTGAAYLPIDPALPATRVEFMLADAAPMAAITTTALVDRFCGHDLTIIDAADSNIAAQPRTRLAAPAPDDLAHIIYTSGTTGLPKGVAVTQRNVTQLFDSLHIGVPLEPGQVWTQFHSYAFDFSVWEIWGALLHGGRLVVVPDTVARSPQEFHDLLVREKVSVLTQTPSAVSMLPVDGLETTALVIGAEACPPDLVDRWAPGRMMVNVYGPTETTMWLCASAPLAAGLGAPPIGVPTAWAAFFVLDEWLRPVPAGVVGELYLAGAGVGVGYWRRAGLTASRFVACPFGAPGTRMYRTGDLVRWRADGQLDYLGRADEQVKIRGYRIELGEIQSALAAVDGVGNAAVIAREDRPGEKRLVGYITGSIDPIAARAALAERLPSYMVPAAVMTLAALPMTVNGKLDIRALPAPDYQDVDHYRAPVGAVEEILVGIYARVLDVARVGVDDSFFDLGGDSVSTMRLVAAVNAALNADLSARTVFEAPTVAQLAPRIGEGTGRLDPLVAGDRPTVIPLSFAQNRLWFVDQLQGPSPVYNMPVGLRLHGPLDAESLGAALGDVVDRHESLRTRFEAVGGSPRQVVSVGPVDFGWTVIDATGWPASRLDEAVAATVCHSFDLASEIPMRARLFRVGEEEHVLVAVVHHIAADGWSLTPLVRDLSVAYASRCTGRVPDWEPLPVQYVDYTLWQRAQLGDLDDSKSPIAAQLAYWEDALAGLPERVTLPTDRPYPPVADQCGSTVEVQWSAELQQQVRTVAGEHGATSFMVLQAALAVLLANLSGTSDVAVGFPIAGRRDPALDDLVGFFVNNLVLRIDLAGDPTVAELLAQVRQRSLAAYEHQDVPFEVLVERLNPTRNLTHHPLVQVALAWQNLPGNPGGPVGGLRLGDLRVTPLPVDTQTARMDLTFSLGERWTVAGEPAGIGGAVEFRTDVFDARTVETLLTRWRRVVAAMTEDPAQRISSIDLLDAAEHARIGVWGNRASLMRPTASHGSIPALFADQVARVPDAVAISFGGRQTTYRELDEAADRLAHNLVAHGVGRGSCVALLAERSPEAIVAMLAVLKTGAAYLPIDAALPDARIEFMIADAASAVAITTAGLTDRMTGYDLLVVEVGDIAGMVSPAVSALPLPCPNDIAYVIYTSGTTGVPKGVAITHSNVTQLMGARDTFLAGQAWAQWHSYAFDASVEEIWGALLHGGRLVVVPESVARSPEDLTALLVAEKVGALSQTPSAVATLAPESLASVSLLVAGEPCSAEVADRWAPGRLMVNAYGPTETTICASRTAPLAAGSGPPSIGAPVPGAAMFVLDGLLRPVPPGVVGELYIAGGGVGVGYVGRTGLTAARFVACPFVGAGTAGQRMYRTGDLVRWDTDGQLRYLGRSDEQVKIRGYRIELGEVQTVLAGLDGVEQAAVIAREDRPGDRRLVGYVTGTANPAKLRTQLAEQLPSYMVPAAVVVVEALPITVNGKLNTRVLPAPEYRDIDRYRAPGTLTEEILAGIYARVLGVERVGVDDSFFDLGGDSLSAMRLIAAINADLNSAVSVRTVFEAPTVAQLAPRIGAESDRLGSLAAVERPVQVPLSFAQSRLWFLDQLQGPSPVYNMATALRISGALDVDALGAALADVIARHESLRTLFQVTDGVPHQLVVPFERAGFGWEVVDATGWTAGQLHEAIGTAARHVFDLSSEIPLWAKLFRITGDEHVLAAVVHHIAADAWSITPLMTDLGVAYSSRCAGQTPGWTPLAVQYIDYTLWQRAEFGDLEDGDSRIAKQVAYWQEALAGMPERVELPTDRPYPPTADQRGATVSLEWPAALQEQIARLAREHNATSFMVLQAALGVLLGKLGGNTDVAVGFPIAGRRDPALDELIGFFVNTLVLRLDLVGDPTVSELLAQVRGRSLAAYENQDVPFEVLVERLNPTRSLTHHPLIQVALGWQNVPGQDSTSGSGLALGDLEVAPLAADTQTARMDLSFSLAERHTQAGDPAGIGGTVEFRTDVFDRSSIEVLIDRLERVLVAMTADAGTRLSSIDLSDADEHALLDAVGNRAALQRTADIPVSVPALFAEQLLRAPDAVAITSGARSVTYKELDDASNKLAYKLISAGVGPGECVALLLERSAGAIIAMLAVLKTGAAYLAIDPVMPSARIDFMLSDAAPIAAVTTGGLADRFAGRGLVIIDIDDADGADDCMAGRQRCRVVPDPAPENIAYLIYTSGTTGVPKGVAVTHHNLAHLARSTPDHLPVDQVWTQCHSYAFDFSVWEIWAALLRGARLVVVPESIVTSPEDFHALLVDERVNVLTQTPSAAGALSPHGLESVALLLGGEACPGEVVDRWAPGRTVINAYGPTEITVYASMSAPLTLGSGVAPIGAPVPTSALFVLDEWMRPVPVGVVGELYVAGEGVACGYLGRPALTASCFVPCPFGEPGTRMYRTGDLVRWRADGQLDYRGRADDQVKIRGYRIELGEVQAALAVLDGVAQAVVVAREDHPGITRLVGYVTESVAGVVDPAGARNVLAERVPGYMVPSAVVVLEALPLTVNGKLDSRALPAPEYQDTDRYRAPADAIEETLAGIYAQVLGLDRVGVDESFFDLGGDSILSMQVVARARACGVTCRPRDIFVEQSVARLARVVGMAGDDAGPADEGVGPVAATPIMRWLYEVENTGGPIEQFNQTVVIQAPPDVTESDVEMVLSALLDRHAMLRLRSQDCALTAAEKGSAAAYLTSIETLSDEELVAARARLNPAIGQMVSALWVTSTNHLVLAIHHLSVDAVSWRILLEDLNIAWAQHRQGKPVELPTTGTSFARWAALLGNHAHTATVVSEADRWRRVVATPLTLPAARPELDTYASAGHLTMSLDVETTRALLGEVPAAFHAGVQDVLLIAYALALTELLGVTLPVGIDVEGHGRIEDLEGLPAGIDLSRTVGWFTTKYPVSLKVSDHAGPAGNRLSWDQVVAGDPALGRIVKDAKEQLRALPEGITYGLLRYLNADIDLCGADPTIGFNYLGRLGAIGAAQAEAFAELWQVSHDGAAVAAAAAAIPMPLSHTVELNASTAETAEGPSLHAAWTWAPSVLDEVQVGRLGQLWFDALTGICAHVRGGGGGLTPSDILPARLTQRDIDELSRDHLIGDVLPLTPLQRGLLFQTNASRGNSDDVYAMQLEVTVTGPLDVHRLREAVVTVVDRHPNLAARFDKRFDEPVQIIPASPEVPWQFLETFSEADDVDPRLRELCATERALVCDLAREPAFRAALIRTAENEHRFVMTYHHIVLDGWSLPILLQEIFGSYYGHRLPAAGSYRRFVTWLADRDIDGARKVWREVLAGFGTPALVAPKGRPPGRRTTETFQVSAETFSAVHELARAQHTTVNTVLQAAWAQVLMWLTGRHDVAFGIAVSGRSAEVAGADSMVGLLINTVPVRVAVTPESTIADLLENLQRQHSDTLEHQHLALSEIQHAAGHDQLFDTLFVYQNYPVEAVASSMADGLAITEVNGREYNHYPLTLQAMPGSELVLRVEFDTGLFGADRVRKVVERFRRVLEAMTGEVRSQ</sequence>
<dbReference type="InterPro" id="IPR036736">
    <property type="entry name" value="ACP-like_sf"/>
</dbReference>
<dbReference type="GO" id="GO:0003824">
    <property type="term" value="F:catalytic activity"/>
    <property type="evidence" value="ECO:0007669"/>
    <property type="project" value="InterPro"/>
</dbReference>
<dbReference type="NCBIfam" id="TIGR01733">
    <property type="entry name" value="AA-adenyl-dom"/>
    <property type="match status" value="5"/>
</dbReference>
<dbReference type="FunFam" id="3.30.300.30:FF:000010">
    <property type="entry name" value="Enterobactin synthetase component F"/>
    <property type="match status" value="5"/>
</dbReference>
<feature type="domain" description="Carrier" evidence="7">
    <location>
        <begin position="5302"/>
        <end position="5376"/>
    </location>
</feature>
<evidence type="ECO:0000256" key="3">
    <source>
        <dbReference type="ARBA" id="ARBA00022450"/>
    </source>
</evidence>
<evidence type="ECO:0000313" key="8">
    <source>
        <dbReference type="EMBL" id="ORB48191.1"/>
    </source>
</evidence>
<dbReference type="SMART" id="SM00823">
    <property type="entry name" value="PKS_PP"/>
    <property type="match status" value="5"/>
</dbReference>
<dbReference type="InterPro" id="IPR045851">
    <property type="entry name" value="AMP-bd_C_sf"/>
</dbReference>
<keyword evidence="3" id="KW-0596">Phosphopantetheine</keyword>
<dbReference type="InterPro" id="IPR010071">
    <property type="entry name" value="AA_adenyl_dom"/>
</dbReference>
<dbReference type="FunFam" id="3.40.50.980:FF:000001">
    <property type="entry name" value="Non-ribosomal peptide synthetase"/>
    <property type="match status" value="5"/>
</dbReference>
<dbReference type="NCBIfam" id="TIGR01720">
    <property type="entry name" value="NRPS-para261"/>
    <property type="match status" value="2"/>
</dbReference>
<dbReference type="InterPro" id="IPR010060">
    <property type="entry name" value="NRPS_synth"/>
</dbReference>
<feature type="domain" description="Carrier" evidence="7">
    <location>
        <begin position="4238"/>
        <end position="4313"/>
    </location>
</feature>
<dbReference type="SUPFAM" id="SSF56801">
    <property type="entry name" value="Acetyl-CoA synthetase-like"/>
    <property type="match status" value="5"/>
</dbReference>
<dbReference type="FunFam" id="1.10.1200.10:FF:000005">
    <property type="entry name" value="Nonribosomal peptide synthetase 1"/>
    <property type="match status" value="5"/>
</dbReference>
<reference evidence="8 9" key="1">
    <citation type="submission" date="2016-12" db="EMBL/GenBank/DDBJ databases">
        <title>The new phylogeny of genus Mycobacterium.</title>
        <authorList>
            <person name="Tortoli E."/>
            <person name="Trovato A."/>
            <person name="Cirillo D.M."/>
        </authorList>
    </citation>
    <scope>NUCLEOTIDE SEQUENCE [LARGE SCALE GENOMIC DNA]</scope>
    <source>
        <strain evidence="8 9">CCUG 66554</strain>
    </source>
</reference>
<dbReference type="SUPFAM" id="SSF47336">
    <property type="entry name" value="ACP-like"/>
    <property type="match status" value="5"/>
</dbReference>
<evidence type="ECO:0000256" key="4">
    <source>
        <dbReference type="ARBA" id="ARBA00022553"/>
    </source>
</evidence>
<dbReference type="GO" id="GO:0005829">
    <property type="term" value="C:cytosol"/>
    <property type="evidence" value="ECO:0007669"/>
    <property type="project" value="TreeGrafter"/>
</dbReference>
<name>A0A1X0IKG6_9MYCO</name>
<accession>A0A1X0IKG6</accession>
<dbReference type="RefSeq" id="WP_083019956.1">
    <property type="nucleotide sequence ID" value="NZ_MVII01000050.1"/>
</dbReference>
<evidence type="ECO:0000256" key="2">
    <source>
        <dbReference type="ARBA" id="ARBA00006432"/>
    </source>
</evidence>
<dbReference type="Gene3D" id="1.10.1200.10">
    <property type="entry name" value="ACP-like"/>
    <property type="match status" value="5"/>
</dbReference>
<dbReference type="GO" id="GO:0044550">
    <property type="term" value="P:secondary metabolite biosynthetic process"/>
    <property type="evidence" value="ECO:0007669"/>
    <property type="project" value="UniProtKB-ARBA"/>
</dbReference>
<dbReference type="Gene3D" id="3.40.50.980">
    <property type="match status" value="2"/>
</dbReference>
<dbReference type="FunFam" id="2.30.38.10:FF:000001">
    <property type="entry name" value="Non-ribosomal peptide synthetase PvdI"/>
    <property type="match status" value="3"/>
</dbReference>
<dbReference type="Proteomes" id="UP000192434">
    <property type="component" value="Unassembled WGS sequence"/>
</dbReference>
<dbReference type="PANTHER" id="PTHR45527:SF1">
    <property type="entry name" value="FATTY ACID SYNTHASE"/>
    <property type="match status" value="1"/>
</dbReference>
<dbReference type="InterPro" id="IPR000873">
    <property type="entry name" value="AMP-dep_synth/lig_dom"/>
</dbReference>
<dbReference type="Pfam" id="PF00550">
    <property type="entry name" value="PP-binding"/>
    <property type="match status" value="5"/>
</dbReference>
<dbReference type="PROSITE" id="PS00455">
    <property type="entry name" value="AMP_BINDING"/>
    <property type="match status" value="5"/>
</dbReference>
<comment type="similarity">
    <text evidence="2">Belongs to the ATP-dependent AMP-binding enzyme family.</text>
</comment>
<feature type="domain" description="Carrier" evidence="7">
    <location>
        <begin position="1691"/>
        <end position="1765"/>
    </location>
</feature>
<gene>
    <name evidence="8" type="ORF">BST43_25160</name>
</gene>
<dbReference type="OrthoDB" id="4501954at2"/>
<dbReference type="Pfam" id="PF00501">
    <property type="entry name" value="AMP-binding"/>
    <property type="match status" value="5"/>
</dbReference>
<dbReference type="Gene3D" id="3.30.559.10">
    <property type="entry name" value="Chloramphenicol acetyltransferase-like domain"/>
    <property type="match status" value="7"/>
</dbReference>
<feature type="domain" description="Carrier" evidence="7">
    <location>
        <begin position="3182"/>
        <end position="3257"/>
    </location>
</feature>
<keyword evidence="4" id="KW-0597">Phosphoprotein</keyword>
<evidence type="ECO:0000256" key="1">
    <source>
        <dbReference type="ARBA" id="ARBA00001957"/>
    </source>
</evidence>
<dbReference type="Gene3D" id="3.30.300.30">
    <property type="match status" value="5"/>
</dbReference>
<dbReference type="Gene3D" id="3.30.559.30">
    <property type="entry name" value="Nonribosomal peptide synthetase, condensation domain"/>
    <property type="match status" value="8"/>
</dbReference>
<dbReference type="InterPro" id="IPR025110">
    <property type="entry name" value="AMP-bd_C"/>
</dbReference>
<dbReference type="InterPro" id="IPR009081">
    <property type="entry name" value="PP-bd_ACP"/>
</dbReference>
<dbReference type="NCBIfam" id="NF003417">
    <property type="entry name" value="PRK04813.1"/>
    <property type="match status" value="5"/>
</dbReference>
<dbReference type="InterPro" id="IPR023213">
    <property type="entry name" value="CAT-like_dom_sf"/>
</dbReference>
<evidence type="ECO:0000256" key="6">
    <source>
        <dbReference type="ARBA" id="ARBA00023194"/>
    </source>
</evidence>
<dbReference type="PROSITE" id="PS50075">
    <property type="entry name" value="CARRIER"/>
    <property type="match status" value="5"/>
</dbReference>